<sequence>MVRKSAKVQLFGGGNSQINQKDVKVQFFWLMLNGISIFL</sequence>
<accession>A0A7W3SVY6</accession>
<keyword evidence="2" id="KW-1185">Reference proteome</keyword>
<evidence type="ECO:0000313" key="1">
    <source>
        <dbReference type="EMBL" id="MBA9087217.1"/>
    </source>
</evidence>
<name>A0A7W3SVY6_9BACL</name>
<protein>
    <submittedName>
        <fullName evidence="1">Uncharacterized protein</fullName>
    </submittedName>
</protein>
<proteinExistence type="predicted"/>
<reference evidence="1 2" key="1">
    <citation type="submission" date="2020-08" db="EMBL/GenBank/DDBJ databases">
        <title>Genomic Encyclopedia of Type Strains, Phase III (KMG-III): the genomes of soil and plant-associated and newly described type strains.</title>
        <authorList>
            <person name="Whitman W."/>
        </authorList>
    </citation>
    <scope>NUCLEOTIDE SEQUENCE [LARGE SCALE GENOMIC DNA]</scope>
    <source>
        <strain evidence="1 2">CECT 8693</strain>
    </source>
</reference>
<comment type="caution">
    <text evidence="1">The sequence shown here is derived from an EMBL/GenBank/DDBJ whole genome shotgun (WGS) entry which is preliminary data.</text>
</comment>
<dbReference type="EMBL" id="JACJIP010000027">
    <property type="protein sequence ID" value="MBA9087217.1"/>
    <property type="molecule type" value="Genomic_DNA"/>
</dbReference>
<dbReference type="Proteomes" id="UP000567067">
    <property type="component" value="Unassembled WGS sequence"/>
</dbReference>
<gene>
    <name evidence="1" type="ORF">FHR92_003699</name>
</gene>
<evidence type="ECO:0000313" key="2">
    <source>
        <dbReference type="Proteomes" id="UP000567067"/>
    </source>
</evidence>
<dbReference type="AlphaFoldDB" id="A0A7W3SVY6"/>
<organism evidence="1 2">
    <name type="scientific">Fontibacillus solani</name>
    <dbReference type="NCBI Taxonomy" id="1572857"/>
    <lineage>
        <taxon>Bacteria</taxon>
        <taxon>Bacillati</taxon>
        <taxon>Bacillota</taxon>
        <taxon>Bacilli</taxon>
        <taxon>Bacillales</taxon>
        <taxon>Paenibacillaceae</taxon>
        <taxon>Fontibacillus</taxon>
    </lineage>
</organism>